<feature type="signal peptide" evidence="1">
    <location>
        <begin position="1"/>
        <end position="18"/>
    </location>
</feature>
<organism evidence="2 3">
    <name type="scientific">Apodospora peruviana</name>
    <dbReference type="NCBI Taxonomy" id="516989"/>
    <lineage>
        <taxon>Eukaryota</taxon>
        <taxon>Fungi</taxon>
        <taxon>Dikarya</taxon>
        <taxon>Ascomycota</taxon>
        <taxon>Pezizomycotina</taxon>
        <taxon>Sordariomycetes</taxon>
        <taxon>Sordariomycetidae</taxon>
        <taxon>Sordariales</taxon>
        <taxon>Lasiosphaeriaceae</taxon>
        <taxon>Apodospora</taxon>
    </lineage>
</organism>
<evidence type="ECO:0000313" key="2">
    <source>
        <dbReference type="EMBL" id="KAK3331064.1"/>
    </source>
</evidence>
<comment type="caution">
    <text evidence="2">The sequence shown here is derived from an EMBL/GenBank/DDBJ whole genome shotgun (WGS) entry which is preliminary data.</text>
</comment>
<dbReference type="EMBL" id="JAUEDM010000001">
    <property type="protein sequence ID" value="KAK3331064.1"/>
    <property type="molecule type" value="Genomic_DNA"/>
</dbReference>
<evidence type="ECO:0000313" key="3">
    <source>
        <dbReference type="Proteomes" id="UP001283341"/>
    </source>
</evidence>
<reference evidence="2" key="2">
    <citation type="submission" date="2023-06" db="EMBL/GenBank/DDBJ databases">
        <authorList>
            <consortium name="Lawrence Berkeley National Laboratory"/>
            <person name="Haridas S."/>
            <person name="Hensen N."/>
            <person name="Bonometti L."/>
            <person name="Westerberg I."/>
            <person name="Brannstrom I.O."/>
            <person name="Guillou S."/>
            <person name="Cros-Aarteil S."/>
            <person name="Calhoun S."/>
            <person name="Kuo A."/>
            <person name="Mondo S."/>
            <person name="Pangilinan J."/>
            <person name="Riley R."/>
            <person name="Labutti K."/>
            <person name="Andreopoulos B."/>
            <person name="Lipzen A."/>
            <person name="Chen C."/>
            <person name="Yanf M."/>
            <person name="Daum C."/>
            <person name="Ng V."/>
            <person name="Clum A."/>
            <person name="Steindorff A."/>
            <person name="Ohm R."/>
            <person name="Martin F."/>
            <person name="Silar P."/>
            <person name="Natvig D."/>
            <person name="Lalanne C."/>
            <person name="Gautier V."/>
            <person name="Ament-Velasquez S.L."/>
            <person name="Kruys A."/>
            <person name="Hutchinson M.I."/>
            <person name="Powell A.J."/>
            <person name="Barry K."/>
            <person name="Miller A.N."/>
            <person name="Grigoriev I.V."/>
            <person name="Debuchy R."/>
            <person name="Gladieux P."/>
            <person name="Thoren M.H."/>
            <person name="Johannesson H."/>
        </authorList>
    </citation>
    <scope>NUCLEOTIDE SEQUENCE</scope>
    <source>
        <strain evidence="2">CBS 118394</strain>
    </source>
</reference>
<evidence type="ECO:0000256" key="1">
    <source>
        <dbReference type="SAM" id="SignalP"/>
    </source>
</evidence>
<proteinExistence type="predicted"/>
<evidence type="ECO:0008006" key="4">
    <source>
        <dbReference type="Google" id="ProtNLM"/>
    </source>
</evidence>
<accession>A0AAE0ITW8</accession>
<sequence length="80" mass="8832">MCWLPLLYLSSSLISRAGFHLPPSVSLLQVVSIPPSLPGADVLFLPTSLSHRDFPSSRDPTLANRHAEAFTRFTPFPPFL</sequence>
<keyword evidence="1" id="KW-0732">Signal</keyword>
<name>A0AAE0ITW8_9PEZI</name>
<feature type="chain" id="PRO_5042126582" description="Secreted protein" evidence="1">
    <location>
        <begin position="19"/>
        <end position="80"/>
    </location>
</feature>
<reference evidence="2" key="1">
    <citation type="journal article" date="2023" name="Mol. Phylogenet. Evol.">
        <title>Genome-scale phylogeny and comparative genomics of the fungal order Sordariales.</title>
        <authorList>
            <person name="Hensen N."/>
            <person name="Bonometti L."/>
            <person name="Westerberg I."/>
            <person name="Brannstrom I.O."/>
            <person name="Guillou S."/>
            <person name="Cros-Aarteil S."/>
            <person name="Calhoun S."/>
            <person name="Haridas S."/>
            <person name="Kuo A."/>
            <person name="Mondo S."/>
            <person name="Pangilinan J."/>
            <person name="Riley R."/>
            <person name="LaButti K."/>
            <person name="Andreopoulos B."/>
            <person name="Lipzen A."/>
            <person name="Chen C."/>
            <person name="Yan M."/>
            <person name="Daum C."/>
            <person name="Ng V."/>
            <person name="Clum A."/>
            <person name="Steindorff A."/>
            <person name="Ohm R.A."/>
            <person name="Martin F."/>
            <person name="Silar P."/>
            <person name="Natvig D.O."/>
            <person name="Lalanne C."/>
            <person name="Gautier V."/>
            <person name="Ament-Velasquez S.L."/>
            <person name="Kruys A."/>
            <person name="Hutchinson M.I."/>
            <person name="Powell A.J."/>
            <person name="Barry K."/>
            <person name="Miller A.N."/>
            <person name="Grigoriev I.V."/>
            <person name="Debuchy R."/>
            <person name="Gladieux P."/>
            <person name="Hiltunen Thoren M."/>
            <person name="Johannesson H."/>
        </authorList>
    </citation>
    <scope>NUCLEOTIDE SEQUENCE</scope>
    <source>
        <strain evidence="2">CBS 118394</strain>
    </source>
</reference>
<gene>
    <name evidence="2" type="ORF">B0H66DRAFT_545617</name>
</gene>
<keyword evidence="3" id="KW-1185">Reference proteome</keyword>
<protein>
    <recommendedName>
        <fullName evidence="4">Secreted protein</fullName>
    </recommendedName>
</protein>
<dbReference type="Proteomes" id="UP001283341">
    <property type="component" value="Unassembled WGS sequence"/>
</dbReference>
<dbReference type="AlphaFoldDB" id="A0AAE0ITW8"/>